<keyword evidence="1" id="KW-0472">Membrane</keyword>
<keyword evidence="1" id="KW-1133">Transmembrane helix</keyword>
<keyword evidence="1" id="KW-0812">Transmembrane</keyword>
<evidence type="ECO:0000313" key="3">
    <source>
        <dbReference type="Proteomes" id="UP000191024"/>
    </source>
</evidence>
<dbReference type="AlphaFoldDB" id="A0A1G4KEU4"/>
<dbReference type="InterPro" id="IPR001142">
    <property type="entry name" value="DUP/COS"/>
</dbReference>
<organism evidence="2 3">
    <name type="scientific">Lachancea mirantina</name>
    <dbReference type="NCBI Taxonomy" id="1230905"/>
    <lineage>
        <taxon>Eukaryota</taxon>
        <taxon>Fungi</taxon>
        <taxon>Dikarya</taxon>
        <taxon>Ascomycota</taxon>
        <taxon>Saccharomycotina</taxon>
        <taxon>Saccharomycetes</taxon>
        <taxon>Saccharomycetales</taxon>
        <taxon>Saccharomycetaceae</taxon>
        <taxon>Lachancea</taxon>
    </lineage>
</organism>
<reference evidence="3" key="1">
    <citation type="submission" date="2016-03" db="EMBL/GenBank/DDBJ databases">
        <authorList>
            <person name="Devillers H."/>
        </authorList>
    </citation>
    <scope>NUCLEOTIDE SEQUENCE [LARGE SCALE GENOMIC DNA]</scope>
</reference>
<accession>A0A1G4KEU4</accession>
<dbReference type="Proteomes" id="UP000191024">
    <property type="component" value="Chromosome H"/>
</dbReference>
<sequence>MTSAHSHVTNEKTSLSDTELKLPRQIFKRRIQHEWAERKVLMISRLLLYVASLSLLIYSAAVDNFAMMLPSYFGIALFVFAGIFFSPYRALTVHDKMLFMEEVLEVNPRLDMEKWDVVAAQSNHAMFAEGSRKNPYFFFDGESCHQLFQTFVNSYAKEMKVDQGQEPRGNIVEQAATYHLQKLTEKWTQMSNNQ</sequence>
<feature type="transmembrane region" description="Helical" evidence="1">
    <location>
        <begin position="46"/>
        <end position="66"/>
    </location>
</feature>
<proteinExistence type="predicted"/>
<keyword evidence="3" id="KW-1185">Reference proteome</keyword>
<dbReference type="Pfam" id="PF00674">
    <property type="entry name" value="DUP"/>
    <property type="match status" value="1"/>
</dbReference>
<protein>
    <submittedName>
        <fullName evidence="2">LAMI_0H04786g1_1</fullName>
    </submittedName>
</protein>
<evidence type="ECO:0000256" key="1">
    <source>
        <dbReference type="SAM" id="Phobius"/>
    </source>
</evidence>
<name>A0A1G4KEU4_9SACH</name>
<evidence type="ECO:0000313" key="2">
    <source>
        <dbReference type="EMBL" id="SCV03013.1"/>
    </source>
</evidence>
<dbReference type="OrthoDB" id="4036588at2759"/>
<gene>
    <name evidence="2" type="ORF">LAMI_0H04786G</name>
</gene>
<feature type="transmembrane region" description="Helical" evidence="1">
    <location>
        <begin position="72"/>
        <end position="91"/>
    </location>
</feature>
<dbReference type="EMBL" id="LT598468">
    <property type="protein sequence ID" value="SCV03013.1"/>
    <property type="molecule type" value="Genomic_DNA"/>
</dbReference>